<gene>
    <name evidence="7" type="ORF">CLAFUR5_07290</name>
</gene>
<dbReference type="KEGG" id="ffu:CLAFUR5_07290"/>
<evidence type="ECO:0000259" key="6">
    <source>
        <dbReference type="Pfam" id="PF01494"/>
    </source>
</evidence>
<dbReference type="PANTHER" id="PTHR13789">
    <property type="entry name" value="MONOOXYGENASE"/>
    <property type="match status" value="1"/>
</dbReference>
<dbReference type="RefSeq" id="XP_047762921.1">
    <property type="nucleotide sequence ID" value="XM_047906438.1"/>
</dbReference>
<dbReference type="InterPro" id="IPR002938">
    <property type="entry name" value="FAD-bd"/>
</dbReference>
<name>A0A9Q8P9R0_PASFU</name>
<dbReference type="InterPro" id="IPR036188">
    <property type="entry name" value="FAD/NAD-bd_sf"/>
</dbReference>
<dbReference type="Proteomes" id="UP000756132">
    <property type="component" value="Chromosome 6"/>
</dbReference>
<feature type="domain" description="FAD-binding" evidence="6">
    <location>
        <begin position="4"/>
        <end position="210"/>
    </location>
</feature>
<dbReference type="AlphaFoldDB" id="A0A9Q8P9R0"/>
<dbReference type="PRINTS" id="PR00420">
    <property type="entry name" value="RNGMNOXGNASE"/>
</dbReference>
<dbReference type="Pfam" id="PF01494">
    <property type="entry name" value="FAD_binding_3"/>
    <property type="match status" value="1"/>
</dbReference>
<sequence length="249" mass="27496">MPLDIIVVGAGIAGLSAAIGLARTGHNVTVHERRDSTKREDSGSGIQIQPNVVQILDDWGLMPEIRKVAHDPELVDLRTYNEGSVAKQDYRPLGPAPFGLRRVLKDIFRDHAIQQSVKICEGQGIDHVDVDHHAIILSDGRTVTAGLVLGADGSNSRVRKTLFPDSKPTVLEQCAFQVLVPLNKVQQDPEMREILDEQHVIIISSPGRSVFASPAPYHDLMVIQFVDHEYPLEGDPHPDQHNMKIKDLT</sequence>
<reference evidence="7" key="1">
    <citation type="submission" date="2021-12" db="EMBL/GenBank/DDBJ databases">
        <authorList>
            <person name="Zaccaron A."/>
            <person name="Stergiopoulos I."/>
        </authorList>
    </citation>
    <scope>NUCLEOTIDE SEQUENCE</scope>
    <source>
        <strain evidence="7">Race5_Kim</strain>
    </source>
</reference>
<evidence type="ECO:0000313" key="8">
    <source>
        <dbReference type="Proteomes" id="UP000756132"/>
    </source>
</evidence>
<keyword evidence="8" id="KW-1185">Reference proteome</keyword>
<dbReference type="InterPro" id="IPR050493">
    <property type="entry name" value="FAD-dep_Monooxygenase_BioMet"/>
</dbReference>
<dbReference type="PANTHER" id="PTHR13789:SF147">
    <property type="entry name" value="PUTATIVE (AFU_ORTHOLOGUE AFUA_2G01950)-RELATED"/>
    <property type="match status" value="1"/>
</dbReference>
<accession>A0A9Q8P9R0</accession>
<organism evidence="7 8">
    <name type="scientific">Passalora fulva</name>
    <name type="common">Tomato leaf mold</name>
    <name type="synonym">Cladosporium fulvum</name>
    <dbReference type="NCBI Taxonomy" id="5499"/>
    <lineage>
        <taxon>Eukaryota</taxon>
        <taxon>Fungi</taxon>
        <taxon>Dikarya</taxon>
        <taxon>Ascomycota</taxon>
        <taxon>Pezizomycotina</taxon>
        <taxon>Dothideomycetes</taxon>
        <taxon>Dothideomycetidae</taxon>
        <taxon>Mycosphaerellales</taxon>
        <taxon>Mycosphaerellaceae</taxon>
        <taxon>Fulvia</taxon>
    </lineage>
</organism>
<evidence type="ECO:0000256" key="2">
    <source>
        <dbReference type="ARBA" id="ARBA00022630"/>
    </source>
</evidence>
<keyword evidence="5 7" id="KW-0503">Monooxygenase</keyword>
<dbReference type="GO" id="GO:0004497">
    <property type="term" value="F:monooxygenase activity"/>
    <property type="evidence" value="ECO:0007669"/>
    <property type="project" value="UniProtKB-KW"/>
</dbReference>
<proteinExistence type="inferred from homology"/>
<protein>
    <submittedName>
        <fullName evidence="7">FAD-dependent monooxygenase OpS4</fullName>
    </submittedName>
</protein>
<comment type="similarity">
    <text evidence="1">Belongs to the paxM FAD-dependent monooxygenase family.</text>
</comment>
<keyword evidence="4" id="KW-0560">Oxidoreductase</keyword>
<reference evidence="7" key="2">
    <citation type="journal article" date="2022" name="Microb. Genom.">
        <title>A chromosome-scale genome assembly of the tomato pathogen Cladosporium fulvum reveals a compartmentalized genome architecture and the presence of a dispensable chromosome.</title>
        <authorList>
            <person name="Zaccaron A.Z."/>
            <person name="Chen L.H."/>
            <person name="Samaras A."/>
            <person name="Stergiopoulos I."/>
        </authorList>
    </citation>
    <scope>NUCLEOTIDE SEQUENCE</scope>
    <source>
        <strain evidence="7">Race5_Kim</strain>
    </source>
</reference>
<dbReference type="SUPFAM" id="SSF51905">
    <property type="entry name" value="FAD/NAD(P)-binding domain"/>
    <property type="match status" value="1"/>
</dbReference>
<dbReference type="EMBL" id="CP090168">
    <property type="protein sequence ID" value="UJO18555.1"/>
    <property type="molecule type" value="Genomic_DNA"/>
</dbReference>
<dbReference type="OrthoDB" id="16820at2759"/>
<dbReference type="Gene3D" id="3.50.50.60">
    <property type="entry name" value="FAD/NAD(P)-binding domain"/>
    <property type="match status" value="1"/>
</dbReference>
<keyword evidence="2" id="KW-0285">Flavoprotein</keyword>
<dbReference type="GeneID" id="71987168"/>
<evidence type="ECO:0000256" key="4">
    <source>
        <dbReference type="ARBA" id="ARBA00023002"/>
    </source>
</evidence>
<evidence type="ECO:0000256" key="5">
    <source>
        <dbReference type="ARBA" id="ARBA00023033"/>
    </source>
</evidence>
<keyword evidence="3" id="KW-0274">FAD</keyword>
<dbReference type="GO" id="GO:0071949">
    <property type="term" value="F:FAD binding"/>
    <property type="evidence" value="ECO:0007669"/>
    <property type="project" value="InterPro"/>
</dbReference>
<evidence type="ECO:0000313" key="7">
    <source>
        <dbReference type="EMBL" id="UJO18555.1"/>
    </source>
</evidence>
<evidence type="ECO:0000256" key="3">
    <source>
        <dbReference type="ARBA" id="ARBA00022827"/>
    </source>
</evidence>
<evidence type="ECO:0000256" key="1">
    <source>
        <dbReference type="ARBA" id="ARBA00007992"/>
    </source>
</evidence>